<dbReference type="PANTHER" id="PTHR21248:SF12">
    <property type="entry name" value="CARDIOLIPIN SYNTHASE C"/>
    <property type="match status" value="1"/>
</dbReference>
<dbReference type="InterPro" id="IPR001736">
    <property type="entry name" value="PLipase_D/transphosphatidylase"/>
</dbReference>
<protein>
    <submittedName>
        <fullName evidence="3">Phospholipase D family protein</fullName>
    </submittedName>
</protein>
<dbReference type="AlphaFoldDB" id="A0A3N6N619"/>
<gene>
    <name evidence="3" type="ORF">D1Y85_00510</name>
</gene>
<evidence type="ECO:0000259" key="2">
    <source>
        <dbReference type="PROSITE" id="PS50035"/>
    </source>
</evidence>
<dbReference type="GO" id="GO:0032049">
    <property type="term" value="P:cardiolipin biosynthetic process"/>
    <property type="evidence" value="ECO:0007669"/>
    <property type="project" value="UniProtKB-ARBA"/>
</dbReference>
<dbReference type="InterPro" id="IPR025202">
    <property type="entry name" value="PLD-like_dom"/>
</dbReference>
<organism evidence="3 4">
    <name type="scientific">Paraburkholderia dinghuensis</name>
    <dbReference type="NCBI Taxonomy" id="2305225"/>
    <lineage>
        <taxon>Bacteria</taxon>
        <taxon>Pseudomonadati</taxon>
        <taxon>Pseudomonadota</taxon>
        <taxon>Betaproteobacteria</taxon>
        <taxon>Burkholderiales</taxon>
        <taxon>Burkholderiaceae</taxon>
        <taxon>Paraburkholderia</taxon>
    </lineage>
</organism>
<name>A0A3N6N619_9BURK</name>
<dbReference type="PANTHER" id="PTHR21248">
    <property type="entry name" value="CARDIOLIPIN SYNTHASE"/>
    <property type="match status" value="1"/>
</dbReference>
<dbReference type="Gene3D" id="3.30.870.10">
    <property type="entry name" value="Endonuclease Chain A"/>
    <property type="match status" value="2"/>
</dbReference>
<dbReference type="Proteomes" id="UP000272778">
    <property type="component" value="Unassembled WGS sequence"/>
</dbReference>
<proteinExistence type="predicted"/>
<evidence type="ECO:0000313" key="3">
    <source>
        <dbReference type="EMBL" id="RQH10115.1"/>
    </source>
</evidence>
<keyword evidence="4" id="KW-1185">Reference proteome</keyword>
<sequence>MFIVVSTAFIAASSRPGCLQCRVHRGRDVSGRAETRYAVRTGLRASRAASRRIRPNAATRQRTAAHLARSGEPCLTVFSAPTEPSSHRGRRSTPATGGALPPSTAHANGTHRIAIVARACLALLFATLLAACATRPPATALPRETTHALSASADTPLRAALAADEAAHPGQSGFRLLANGTDALQTRIALARAATQTLDMQYYIANEDTTGKLLLGAALYAADRGVRVRMLVDDLNFRDIDSLMAALDTHPLIEVRVFNPYGSAQESMFARTTNLLTKLDQFTRRMHNKAMIVDNQTAIVGGRNLGDEYFNASPTLEFSDLDVLAAGPVAAQVSASFDEYWNSSVSYPLSALSKQKFDPHDLDTAREALREHWRKNAEPYDAKPLNATPLAEQIARHELVLVWADCLFVPDSPEKIANAQATQNAQPGEAMRSLIEQIRAARQSVLVFSPYFVPHDAGVEEVRKLTARGVRVAILTNSLAATDAVVVQSGYSPFRVPLLHAGAELYEFKPTQPARGERRQRPGMMGSRSRSSLHAKAYVIDERTLVIGSLNLDPRSARLNTELALTIDSPALAHEVAGYFARATSPQISYHVTLVTPEERAQLAGTPAAESPLVWTDEEDGVIRTYNLDPHAGFYRNVLTGLFLLLPVNDQL</sequence>
<dbReference type="SMART" id="SM00155">
    <property type="entry name" value="PLDc"/>
    <property type="match status" value="2"/>
</dbReference>
<dbReference type="SUPFAM" id="SSF56024">
    <property type="entry name" value="Phospholipase D/nuclease"/>
    <property type="match status" value="2"/>
</dbReference>
<dbReference type="Pfam" id="PF13091">
    <property type="entry name" value="PLDc_2"/>
    <property type="match status" value="2"/>
</dbReference>
<dbReference type="CDD" id="cd09113">
    <property type="entry name" value="PLDc_ymdC_like_2"/>
    <property type="match status" value="1"/>
</dbReference>
<dbReference type="PROSITE" id="PS50035">
    <property type="entry name" value="PLD"/>
    <property type="match status" value="2"/>
</dbReference>
<feature type="domain" description="PLD phosphodiesterase" evidence="2">
    <location>
        <begin position="282"/>
        <end position="309"/>
    </location>
</feature>
<dbReference type="GO" id="GO:0030572">
    <property type="term" value="F:phosphatidyltransferase activity"/>
    <property type="evidence" value="ECO:0007669"/>
    <property type="project" value="UniProtKB-ARBA"/>
</dbReference>
<dbReference type="EMBL" id="RQIS01000001">
    <property type="protein sequence ID" value="RQH10115.1"/>
    <property type="molecule type" value="Genomic_DNA"/>
</dbReference>
<reference evidence="3 4" key="1">
    <citation type="submission" date="2018-11" db="EMBL/GenBank/DDBJ databases">
        <title>Paraburkholderia sp. DHOA04, isolated from soil.</title>
        <authorList>
            <person name="Gao Z.-H."/>
            <person name="Qiu L.-H."/>
            <person name="Fu J.-C."/>
        </authorList>
    </citation>
    <scope>NUCLEOTIDE SEQUENCE [LARGE SCALE GENOMIC DNA]</scope>
    <source>
        <strain evidence="3 4">DHOA04</strain>
    </source>
</reference>
<dbReference type="OrthoDB" id="9814092at2"/>
<comment type="caution">
    <text evidence="3">The sequence shown here is derived from an EMBL/GenBank/DDBJ whole genome shotgun (WGS) entry which is preliminary data.</text>
</comment>
<accession>A0A3N6N619</accession>
<feature type="region of interest" description="Disordered" evidence="1">
    <location>
        <begin position="76"/>
        <end position="105"/>
    </location>
</feature>
<feature type="domain" description="PLD phosphodiesterase" evidence="2">
    <location>
        <begin position="529"/>
        <end position="556"/>
    </location>
</feature>
<evidence type="ECO:0000313" key="4">
    <source>
        <dbReference type="Proteomes" id="UP000272778"/>
    </source>
</evidence>
<dbReference type="CDD" id="cd09111">
    <property type="entry name" value="PLDc_ymdC_like_1"/>
    <property type="match status" value="1"/>
</dbReference>
<evidence type="ECO:0000256" key="1">
    <source>
        <dbReference type="SAM" id="MobiDB-lite"/>
    </source>
</evidence>